<gene>
    <name evidence="6" type="ORF">DERYTH_LOCUS1960</name>
</gene>
<dbReference type="PROSITE" id="PS51762">
    <property type="entry name" value="GH16_2"/>
    <property type="match status" value="1"/>
</dbReference>
<dbReference type="PANTHER" id="PTHR10963">
    <property type="entry name" value="GLYCOSYL HYDROLASE-RELATED"/>
    <property type="match status" value="1"/>
</dbReference>
<evidence type="ECO:0000259" key="5">
    <source>
        <dbReference type="PROSITE" id="PS51762"/>
    </source>
</evidence>
<dbReference type="OrthoDB" id="4781at2759"/>
<sequence>MIRSIKKTLLIWLILVICTVVIHSKQIFSKNYSRETPKKNLCRSFVDNFDTDKIVYKDDYVGGPDSANWVDISEARGAYSISSGKLKAILHKPIGGQNRTKDEDGICNTNIGKGLELNSTYMMLYGTVSVEMKACGVGGVVTALCTMSVDGDEFDWETVGKDVEHAQTDYFYRGLHKTGIDGIIHSFPDCGTIDSDFHTYTLEWGPKRTIWSIDGVTVRTLEKSSTFEDGIYKYPSKPSYIKLGLWDGSGCNGTAQWSNGPINWDESPDTYISYIKRVEVTCNPKYNDIVVDCDCDDK</sequence>
<accession>A0A9N8ZB60</accession>
<organism evidence="6 7">
    <name type="scientific">Dentiscutata erythropus</name>
    <dbReference type="NCBI Taxonomy" id="1348616"/>
    <lineage>
        <taxon>Eukaryota</taxon>
        <taxon>Fungi</taxon>
        <taxon>Fungi incertae sedis</taxon>
        <taxon>Mucoromycota</taxon>
        <taxon>Glomeromycotina</taxon>
        <taxon>Glomeromycetes</taxon>
        <taxon>Diversisporales</taxon>
        <taxon>Gigasporaceae</taxon>
        <taxon>Dentiscutata</taxon>
    </lineage>
</organism>
<dbReference type="GO" id="GO:0004553">
    <property type="term" value="F:hydrolase activity, hydrolyzing O-glycosyl compounds"/>
    <property type="evidence" value="ECO:0007669"/>
    <property type="project" value="InterPro"/>
</dbReference>
<dbReference type="Gene3D" id="2.60.120.200">
    <property type="match status" value="1"/>
</dbReference>
<dbReference type="InterPro" id="IPR050546">
    <property type="entry name" value="Glycosyl_Hydrlase_16"/>
</dbReference>
<dbReference type="GO" id="GO:0009277">
    <property type="term" value="C:fungal-type cell wall"/>
    <property type="evidence" value="ECO:0007669"/>
    <property type="project" value="TreeGrafter"/>
</dbReference>
<keyword evidence="7" id="KW-1185">Reference proteome</keyword>
<feature type="signal peptide" evidence="4">
    <location>
        <begin position="1"/>
        <end position="24"/>
    </location>
</feature>
<dbReference type="GO" id="GO:0016757">
    <property type="term" value="F:glycosyltransferase activity"/>
    <property type="evidence" value="ECO:0007669"/>
    <property type="project" value="TreeGrafter"/>
</dbReference>
<comment type="caution">
    <text evidence="6">The sequence shown here is derived from an EMBL/GenBank/DDBJ whole genome shotgun (WGS) entry which is preliminary data.</text>
</comment>
<dbReference type="InterPro" id="IPR013320">
    <property type="entry name" value="ConA-like_dom_sf"/>
</dbReference>
<feature type="domain" description="GH16" evidence="5">
    <location>
        <begin position="36"/>
        <end position="283"/>
    </location>
</feature>
<dbReference type="GO" id="GO:0005975">
    <property type="term" value="P:carbohydrate metabolic process"/>
    <property type="evidence" value="ECO:0007669"/>
    <property type="project" value="InterPro"/>
</dbReference>
<dbReference type="GO" id="GO:0031505">
    <property type="term" value="P:fungal-type cell wall organization"/>
    <property type="evidence" value="ECO:0007669"/>
    <property type="project" value="TreeGrafter"/>
</dbReference>
<evidence type="ECO:0000313" key="6">
    <source>
        <dbReference type="EMBL" id="CAG8481725.1"/>
    </source>
</evidence>
<keyword evidence="2" id="KW-0378">Hydrolase</keyword>
<name>A0A9N8ZB60_9GLOM</name>
<evidence type="ECO:0000313" key="7">
    <source>
        <dbReference type="Proteomes" id="UP000789405"/>
    </source>
</evidence>
<evidence type="ECO:0000256" key="1">
    <source>
        <dbReference type="ARBA" id="ARBA00022729"/>
    </source>
</evidence>
<protein>
    <submittedName>
        <fullName evidence="6">16028_t:CDS:1</fullName>
    </submittedName>
</protein>
<dbReference type="Proteomes" id="UP000789405">
    <property type="component" value="Unassembled WGS sequence"/>
</dbReference>
<feature type="chain" id="PRO_5040236514" evidence="4">
    <location>
        <begin position="25"/>
        <end position="298"/>
    </location>
</feature>
<dbReference type="AlphaFoldDB" id="A0A9N8ZB60"/>
<keyword evidence="1 4" id="KW-0732">Signal</keyword>
<keyword evidence="3" id="KW-0326">Glycosidase</keyword>
<dbReference type="Pfam" id="PF00722">
    <property type="entry name" value="Glyco_hydro_16"/>
    <property type="match status" value="1"/>
</dbReference>
<dbReference type="PANTHER" id="PTHR10963:SF22">
    <property type="entry name" value="GLYCOSIDASE CRH2-RELATED"/>
    <property type="match status" value="1"/>
</dbReference>
<proteinExistence type="predicted"/>
<evidence type="ECO:0000256" key="2">
    <source>
        <dbReference type="ARBA" id="ARBA00022801"/>
    </source>
</evidence>
<dbReference type="EMBL" id="CAJVPY010000586">
    <property type="protein sequence ID" value="CAG8481725.1"/>
    <property type="molecule type" value="Genomic_DNA"/>
</dbReference>
<evidence type="ECO:0000256" key="3">
    <source>
        <dbReference type="ARBA" id="ARBA00023295"/>
    </source>
</evidence>
<dbReference type="SUPFAM" id="SSF49899">
    <property type="entry name" value="Concanavalin A-like lectins/glucanases"/>
    <property type="match status" value="1"/>
</dbReference>
<evidence type="ECO:0000256" key="4">
    <source>
        <dbReference type="SAM" id="SignalP"/>
    </source>
</evidence>
<reference evidence="6" key="1">
    <citation type="submission" date="2021-06" db="EMBL/GenBank/DDBJ databases">
        <authorList>
            <person name="Kallberg Y."/>
            <person name="Tangrot J."/>
            <person name="Rosling A."/>
        </authorList>
    </citation>
    <scope>NUCLEOTIDE SEQUENCE</scope>
    <source>
        <strain evidence="6">MA453B</strain>
    </source>
</reference>
<dbReference type="InterPro" id="IPR000757">
    <property type="entry name" value="Beta-glucanase-like"/>
</dbReference>